<name>A0A7E4UYD9_PANRE</name>
<reference evidence="2" key="2">
    <citation type="submission" date="2020-10" db="UniProtKB">
        <authorList>
            <consortium name="WormBaseParasite"/>
        </authorList>
    </citation>
    <scope>IDENTIFICATION</scope>
</reference>
<proteinExistence type="predicted"/>
<reference evidence="1" key="1">
    <citation type="journal article" date="2013" name="Genetics">
        <title>The draft genome and transcriptome of Panagrellus redivivus are shaped by the harsh demands of a free-living lifestyle.</title>
        <authorList>
            <person name="Srinivasan J."/>
            <person name="Dillman A.R."/>
            <person name="Macchietto M.G."/>
            <person name="Heikkinen L."/>
            <person name="Lakso M."/>
            <person name="Fracchia K.M."/>
            <person name="Antoshechkin I."/>
            <person name="Mortazavi A."/>
            <person name="Wong G."/>
            <person name="Sternberg P.W."/>
        </authorList>
    </citation>
    <scope>NUCLEOTIDE SEQUENCE [LARGE SCALE GENOMIC DNA]</scope>
    <source>
        <strain evidence="1">MT8872</strain>
    </source>
</reference>
<dbReference type="Proteomes" id="UP000492821">
    <property type="component" value="Unassembled WGS sequence"/>
</dbReference>
<sequence length="280" mass="32363">MPYPVGKLPYGLCCRLAELATPAERYQLQIAAGNISICPPKLQLIQKTNKPIEVYSKNGVIYVKIYDGEVTRDEDSLVLGDSIVTLRMLNLHDLTSEIFGHLIWRPSELFLWRCEVSKPFINALSQMTLTNVKDICIYNNTNNTYIINFTDIFAAYPNVEIIELQLSLFSKNWISEILKFKNNALKKLRFSFSSVEKLNVFNFDNLITLLNAQQPGFSLYIETSFAKANVETNITQLKQYLNLWLVCGERFNNYTYVDVCDEGKLYSWYLPTEEKKRQLC</sequence>
<organism evidence="1 2">
    <name type="scientific">Panagrellus redivivus</name>
    <name type="common">Microworm</name>
    <dbReference type="NCBI Taxonomy" id="6233"/>
    <lineage>
        <taxon>Eukaryota</taxon>
        <taxon>Metazoa</taxon>
        <taxon>Ecdysozoa</taxon>
        <taxon>Nematoda</taxon>
        <taxon>Chromadorea</taxon>
        <taxon>Rhabditida</taxon>
        <taxon>Tylenchina</taxon>
        <taxon>Panagrolaimomorpha</taxon>
        <taxon>Panagrolaimoidea</taxon>
        <taxon>Panagrolaimidae</taxon>
        <taxon>Panagrellus</taxon>
    </lineage>
</organism>
<protein>
    <submittedName>
        <fullName evidence="2">FBA_2 domain-containing protein</fullName>
    </submittedName>
</protein>
<dbReference type="AlphaFoldDB" id="A0A7E4UYD9"/>
<evidence type="ECO:0000313" key="2">
    <source>
        <dbReference type="WBParaSite" id="Pan_g14321.t1"/>
    </source>
</evidence>
<keyword evidence="1" id="KW-1185">Reference proteome</keyword>
<evidence type="ECO:0000313" key="1">
    <source>
        <dbReference type="Proteomes" id="UP000492821"/>
    </source>
</evidence>
<dbReference type="WBParaSite" id="Pan_g14321.t1">
    <property type="protein sequence ID" value="Pan_g14321.t1"/>
    <property type="gene ID" value="Pan_g14321"/>
</dbReference>
<accession>A0A7E4UYD9</accession>